<dbReference type="PROSITE" id="PS50931">
    <property type="entry name" value="HTH_LYSR"/>
    <property type="match status" value="1"/>
</dbReference>
<evidence type="ECO:0000256" key="3">
    <source>
        <dbReference type="ARBA" id="ARBA00023125"/>
    </source>
</evidence>
<feature type="domain" description="HTH lysR-type" evidence="5">
    <location>
        <begin position="4"/>
        <end position="61"/>
    </location>
</feature>
<dbReference type="Proteomes" id="UP000742786">
    <property type="component" value="Unassembled WGS sequence"/>
</dbReference>
<keyword evidence="4" id="KW-0804">Transcription</keyword>
<dbReference type="Gene3D" id="1.10.10.10">
    <property type="entry name" value="Winged helix-like DNA-binding domain superfamily/Winged helix DNA-binding domain"/>
    <property type="match status" value="1"/>
</dbReference>
<evidence type="ECO:0000259" key="5">
    <source>
        <dbReference type="PROSITE" id="PS50931"/>
    </source>
</evidence>
<gene>
    <name evidence="6" type="primary">nahR</name>
    <name evidence="6" type="ORF">GTOL_12480</name>
</gene>
<keyword evidence="3" id="KW-0238">DNA-binding</keyword>
<dbReference type="GO" id="GO:0003677">
    <property type="term" value="F:DNA binding"/>
    <property type="evidence" value="ECO:0007669"/>
    <property type="project" value="UniProtKB-KW"/>
</dbReference>
<dbReference type="Gene3D" id="3.40.190.10">
    <property type="entry name" value="Periplasmic binding protein-like II"/>
    <property type="match status" value="2"/>
</dbReference>
<dbReference type="PRINTS" id="PR00039">
    <property type="entry name" value="HTHLYSR"/>
</dbReference>
<accession>A0A916J614</accession>
<dbReference type="EMBL" id="CAJQUM010000001">
    <property type="protein sequence ID" value="CAG4884597.1"/>
    <property type="molecule type" value="Genomic_DNA"/>
</dbReference>
<evidence type="ECO:0000256" key="2">
    <source>
        <dbReference type="ARBA" id="ARBA00023015"/>
    </source>
</evidence>
<dbReference type="RefSeq" id="WP_220636430.1">
    <property type="nucleotide sequence ID" value="NZ_CAJQUM010000001.1"/>
</dbReference>
<evidence type="ECO:0000313" key="7">
    <source>
        <dbReference type="Proteomes" id="UP000742786"/>
    </source>
</evidence>
<name>A0A916J614_9PROT</name>
<evidence type="ECO:0000256" key="4">
    <source>
        <dbReference type="ARBA" id="ARBA00023163"/>
    </source>
</evidence>
<keyword evidence="2" id="KW-0805">Transcription regulation</keyword>
<dbReference type="GO" id="GO:0003700">
    <property type="term" value="F:DNA-binding transcription factor activity"/>
    <property type="evidence" value="ECO:0007669"/>
    <property type="project" value="InterPro"/>
</dbReference>
<dbReference type="SUPFAM" id="SSF46785">
    <property type="entry name" value="Winged helix' DNA-binding domain"/>
    <property type="match status" value="1"/>
</dbReference>
<evidence type="ECO:0000256" key="1">
    <source>
        <dbReference type="ARBA" id="ARBA00009437"/>
    </source>
</evidence>
<sequence>MMTPDIRQLSIFDEIYKTRSVSRTADSLGLGQPAVSIALSKLRQHFGDPLFVRTSTGMDPTPLGEELVQPIRAALAALDTALGHRSTFAPAESERCFRICMADISQLVLLPKLWSRLRATAPNVRIEVVPLKDANTSAQLLETGTADLAIGFMPHLEAGFYQQVLFRQHYVVLASADHPRIRNGLSRKRFESEDHVVFTTAGTGHQMIDQELAKQGIHRRIALTIPNFVGAAFVIEHTDLLMIIPRRLAELLRGRGEFSIFPLPFQMPDYAVKQHWHERYHHDPGNRWLRGLILELVSAAVGVPPLK</sequence>
<organism evidence="6 7">
    <name type="scientific">Georgfuchsia toluolica</name>
    <dbReference type="NCBI Taxonomy" id="424218"/>
    <lineage>
        <taxon>Bacteria</taxon>
        <taxon>Pseudomonadati</taxon>
        <taxon>Pseudomonadota</taxon>
        <taxon>Betaproteobacteria</taxon>
        <taxon>Nitrosomonadales</taxon>
        <taxon>Sterolibacteriaceae</taxon>
        <taxon>Georgfuchsia</taxon>
    </lineage>
</organism>
<protein>
    <submittedName>
        <fullName evidence="6">HTH-type transcriptional activator NahR</fullName>
    </submittedName>
</protein>
<keyword evidence="7" id="KW-1185">Reference proteome</keyword>
<proteinExistence type="inferred from homology"/>
<dbReference type="InterPro" id="IPR036388">
    <property type="entry name" value="WH-like_DNA-bd_sf"/>
</dbReference>
<dbReference type="Pfam" id="PF00126">
    <property type="entry name" value="HTH_1"/>
    <property type="match status" value="1"/>
</dbReference>
<dbReference type="InterPro" id="IPR005119">
    <property type="entry name" value="LysR_subst-bd"/>
</dbReference>
<comment type="similarity">
    <text evidence="1">Belongs to the LysR transcriptional regulatory family.</text>
</comment>
<dbReference type="PANTHER" id="PTHR30118">
    <property type="entry name" value="HTH-TYPE TRANSCRIPTIONAL REGULATOR LEUO-RELATED"/>
    <property type="match status" value="1"/>
</dbReference>
<comment type="caution">
    <text evidence="6">The sequence shown here is derived from an EMBL/GenBank/DDBJ whole genome shotgun (WGS) entry which is preliminary data.</text>
</comment>
<dbReference type="InterPro" id="IPR000847">
    <property type="entry name" value="LysR_HTH_N"/>
</dbReference>
<evidence type="ECO:0000313" key="6">
    <source>
        <dbReference type="EMBL" id="CAG4884597.1"/>
    </source>
</evidence>
<dbReference type="SUPFAM" id="SSF53850">
    <property type="entry name" value="Periplasmic binding protein-like II"/>
    <property type="match status" value="1"/>
</dbReference>
<dbReference type="InterPro" id="IPR050389">
    <property type="entry name" value="LysR-type_TF"/>
</dbReference>
<dbReference type="AlphaFoldDB" id="A0A916J614"/>
<dbReference type="InterPro" id="IPR036390">
    <property type="entry name" value="WH_DNA-bd_sf"/>
</dbReference>
<reference evidence="6" key="1">
    <citation type="submission" date="2021-04" db="EMBL/GenBank/DDBJ databases">
        <authorList>
            <person name="Hornung B."/>
        </authorList>
    </citation>
    <scope>NUCLEOTIDE SEQUENCE</scope>
    <source>
        <strain evidence="6">G5G6</strain>
    </source>
</reference>
<dbReference type="Pfam" id="PF03466">
    <property type="entry name" value="LysR_substrate"/>
    <property type="match status" value="1"/>
</dbReference>
<dbReference type="CDD" id="cd08459">
    <property type="entry name" value="PBP2_DntR_NahR_LinR_like"/>
    <property type="match status" value="1"/>
</dbReference>
<dbReference type="PANTHER" id="PTHR30118:SF15">
    <property type="entry name" value="TRANSCRIPTIONAL REGULATORY PROTEIN"/>
    <property type="match status" value="1"/>
</dbReference>